<evidence type="ECO:0000259" key="2">
    <source>
        <dbReference type="Pfam" id="PF04892"/>
    </source>
</evidence>
<feature type="transmembrane region" description="Helical" evidence="1">
    <location>
        <begin position="109"/>
        <end position="129"/>
    </location>
</feature>
<evidence type="ECO:0000313" key="4">
    <source>
        <dbReference type="Proteomes" id="UP001139534"/>
    </source>
</evidence>
<evidence type="ECO:0000256" key="1">
    <source>
        <dbReference type="SAM" id="Phobius"/>
    </source>
</evidence>
<protein>
    <submittedName>
        <fullName evidence="3">VanZ family protein</fullName>
    </submittedName>
</protein>
<name>A0A9X2BR42_9BACL</name>
<reference evidence="3" key="1">
    <citation type="submission" date="2022-04" db="EMBL/GenBank/DDBJ databases">
        <authorList>
            <person name="Seo M.-J."/>
        </authorList>
    </citation>
    <scope>NUCLEOTIDE SEQUENCE</scope>
    <source>
        <strain evidence="3">MBLB2552</strain>
    </source>
</reference>
<dbReference type="AlphaFoldDB" id="A0A9X2BR42"/>
<feature type="domain" description="VanZ-like" evidence="2">
    <location>
        <begin position="11"/>
        <end position="157"/>
    </location>
</feature>
<accession>A0A9X2BR42</accession>
<keyword evidence="1" id="KW-1133">Transmembrane helix</keyword>
<sequence>MHNLRPWLRWLPAIAMMAILFAFSSQSYQEQSLVPDIEKNTSDQSIADWFGGIRFSYGGHEISVESVGGASFIEFFIRKAAHFGSYALLAALLVYALSGNTWANGGRRYFYAVLIAFLYACTDELHQSFTPGRTAMVQDVVLDTIGAACGASFTILLNRWRGAGRRRRA</sequence>
<keyword evidence="1" id="KW-0812">Transmembrane</keyword>
<proteinExistence type="predicted"/>
<organism evidence="3 4">
    <name type="scientific">Paenibacillus mellifer</name>
    <dbReference type="NCBI Taxonomy" id="2937794"/>
    <lineage>
        <taxon>Bacteria</taxon>
        <taxon>Bacillati</taxon>
        <taxon>Bacillota</taxon>
        <taxon>Bacilli</taxon>
        <taxon>Bacillales</taxon>
        <taxon>Paenibacillaceae</taxon>
        <taxon>Paenibacillus</taxon>
    </lineage>
</organism>
<dbReference type="NCBIfam" id="NF037970">
    <property type="entry name" value="vanZ_1"/>
    <property type="match status" value="1"/>
</dbReference>
<dbReference type="RefSeq" id="WP_248553067.1">
    <property type="nucleotide sequence ID" value="NZ_JALPRK010000019.1"/>
</dbReference>
<dbReference type="Proteomes" id="UP001139534">
    <property type="component" value="Unassembled WGS sequence"/>
</dbReference>
<keyword evidence="1" id="KW-0472">Membrane</keyword>
<evidence type="ECO:0000313" key="3">
    <source>
        <dbReference type="EMBL" id="MCK8489018.1"/>
    </source>
</evidence>
<gene>
    <name evidence="3" type="ORF">M0651_17745</name>
</gene>
<feature type="transmembrane region" description="Helical" evidence="1">
    <location>
        <begin position="7"/>
        <end position="25"/>
    </location>
</feature>
<dbReference type="Pfam" id="PF04892">
    <property type="entry name" value="VanZ"/>
    <property type="match status" value="1"/>
</dbReference>
<dbReference type="InterPro" id="IPR006976">
    <property type="entry name" value="VanZ-like"/>
</dbReference>
<comment type="caution">
    <text evidence="3">The sequence shown here is derived from an EMBL/GenBank/DDBJ whole genome shotgun (WGS) entry which is preliminary data.</text>
</comment>
<dbReference type="EMBL" id="JALPRK010000019">
    <property type="protein sequence ID" value="MCK8489018.1"/>
    <property type="molecule type" value="Genomic_DNA"/>
</dbReference>
<feature type="transmembrane region" description="Helical" evidence="1">
    <location>
        <begin position="80"/>
        <end position="97"/>
    </location>
</feature>
<dbReference type="PIRSF" id="PIRSF019083">
    <property type="entry name" value="UCP019083_VanZ"/>
    <property type="match status" value="1"/>
</dbReference>
<feature type="transmembrane region" description="Helical" evidence="1">
    <location>
        <begin position="141"/>
        <end position="160"/>
    </location>
</feature>
<dbReference type="InterPro" id="IPR016747">
    <property type="entry name" value="Phosphotransbutyrylase"/>
</dbReference>
<keyword evidence="4" id="KW-1185">Reference proteome</keyword>